<sequence length="166" mass="18685">MVKRKYWIAALVLAGAGIGLALVLVDWEARAVKKRMTAIEKELQWAPEDNDLVVAARIKRVGAMVTDPCRIDMPTYQVARSFSQKDVAPYLMMARRRYTQVAVAFHDMSVEFSGAGTARVVATARVRAVASDGLRDDEVMEIALVLQNREKQWYITSVEEQVVLER</sequence>
<dbReference type="STRING" id="96561.Dole_0320"/>
<gene>
    <name evidence="2" type="ordered locus">Dole_0320</name>
</gene>
<dbReference type="Proteomes" id="UP000008561">
    <property type="component" value="Chromosome"/>
</dbReference>
<accession>A8ZSW6</accession>
<evidence type="ECO:0000256" key="1">
    <source>
        <dbReference type="SAM" id="Phobius"/>
    </source>
</evidence>
<evidence type="ECO:0008006" key="4">
    <source>
        <dbReference type="Google" id="ProtNLM"/>
    </source>
</evidence>
<dbReference type="SUPFAM" id="SSF54427">
    <property type="entry name" value="NTF2-like"/>
    <property type="match status" value="1"/>
</dbReference>
<dbReference type="EMBL" id="CP000859">
    <property type="protein sequence ID" value="ABW66130.1"/>
    <property type="molecule type" value="Genomic_DNA"/>
</dbReference>
<evidence type="ECO:0000313" key="2">
    <source>
        <dbReference type="EMBL" id="ABW66130.1"/>
    </source>
</evidence>
<keyword evidence="1" id="KW-0812">Transmembrane</keyword>
<dbReference type="AlphaFoldDB" id="A8ZSW6"/>
<feature type="transmembrane region" description="Helical" evidence="1">
    <location>
        <begin position="6"/>
        <end position="27"/>
    </location>
</feature>
<keyword evidence="1" id="KW-0472">Membrane</keyword>
<proteinExistence type="predicted"/>
<name>A8ZSW6_DESOH</name>
<organism evidence="2 3">
    <name type="scientific">Desulfosudis oleivorans (strain DSM 6200 / JCM 39069 / Hxd3)</name>
    <name type="common">Desulfococcus oleovorans</name>
    <dbReference type="NCBI Taxonomy" id="96561"/>
    <lineage>
        <taxon>Bacteria</taxon>
        <taxon>Pseudomonadati</taxon>
        <taxon>Thermodesulfobacteriota</taxon>
        <taxon>Desulfobacteria</taxon>
        <taxon>Desulfobacterales</taxon>
        <taxon>Desulfosudaceae</taxon>
        <taxon>Desulfosudis</taxon>
    </lineage>
</organism>
<dbReference type="InterPro" id="IPR032710">
    <property type="entry name" value="NTF2-like_dom_sf"/>
</dbReference>
<protein>
    <recommendedName>
        <fullName evidence="4">Mce associated membrane protein</fullName>
    </recommendedName>
</protein>
<dbReference type="RefSeq" id="WP_012173749.1">
    <property type="nucleotide sequence ID" value="NC_009943.1"/>
</dbReference>
<keyword evidence="3" id="KW-1185">Reference proteome</keyword>
<reference evidence="2 3" key="1">
    <citation type="submission" date="2007-10" db="EMBL/GenBank/DDBJ databases">
        <title>Complete sequence of Desulfococcus oleovorans Hxd3.</title>
        <authorList>
            <consortium name="US DOE Joint Genome Institute"/>
            <person name="Copeland A."/>
            <person name="Lucas S."/>
            <person name="Lapidus A."/>
            <person name="Barry K."/>
            <person name="Glavina del Rio T."/>
            <person name="Dalin E."/>
            <person name="Tice H."/>
            <person name="Pitluck S."/>
            <person name="Kiss H."/>
            <person name="Brettin T."/>
            <person name="Bruce D."/>
            <person name="Detter J.C."/>
            <person name="Han C."/>
            <person name="Schmutz J."/>
            <person name="Larimer F."/>
            <person name="Land M."/>
            <person name="Hauser L."/>
            <person name="Kyrpides N."/>
            <person name="Kim E."/>
            <person name="Wawrik B."/>
            <person name="Richardson P."/>
        </authorList>
    </citation>
    <scope>NUCLEOTIDE SEQUENCE [LARGE SCALE GENOMIC DNA]</scope>
    <source>
        <strain evidence="3">DSM 6200 / JCM 39069 / Hxd3</strain>
    </source>
</reference>
<dbReference type="HOGENOM" id="CLU_1600068_0_0_7"/>
<dbReference type="KEGG" id="dol:Dole_0320"/>
<evidence type="ECO:0000313" key="3">
    <source>
        <dbReference type="Proteomes" id="UP000008561"/>
    </source>
</evidence>
<keyword evidence="1" id="KW-1133">Transmembrane helix</keyword>